<feature type="region of interest" description="Disordered" evidence="1">
    <location>
        <begin position="822"/>
        <end position="844"/>
    </location>
</feature>
<keyword evidence="2" id="KW-0472">Membrane</keyword>
<dbReference type="AlphaFoldDB" id="A0A1B2HV19"/>
<dbReference type="Gene3D" id="2.130.10.10">
    <property type="entry name" value="YVTN repeat-like/Quinoprotein amine dehydrogenase"/>
    <property type="match status" value="1"/>
</dbReference>
<keyword evidence="2" id="KW-0812">Transmembrane</keyword>
<keyword evidence="5" id="KW-1185">Reference proteome</keyword>
<dbReference type="RefSeq" id="WP_065919906.1">
    <property type="nucleotide sequence ID" value="NZ_CP016793.1"/>
</dbReference>
<evidence type="ECO:0000259" key="3">
    <source>
        <dbReference type="Pfam" id="PF20703"/>
    </source>
</evidence>
<reference evidence="4 5" key="1">
    <citation type="submission" date="2016-07" db="EMBL/GenBank/DDBJ databases">
        <title>Complete genome sequence of the Lentzea guizhouensis DHS C013.</title>
        <authorList>
            <person name="Cao C."/>
        </authorList>
    </citation>
    <scope>NUCLEOTIDE SEQUENCE [LARGE SCALE GENOMIC DNA]</scope>
    <source>
        <strain evidence="4 5">DHS C013</strain>
    </source>
</reference>
<dbReference type="KEGG" id="led:BBK82_42090"/>
<evidence type="ECO:0000313" key="5">
    <source>
        <dbReference type="Proteomes" id="UP000093053"/>
    </source>
</evidence>
<accession>A0A1B2HV19</accession>
<dbReference type="InterPro" id="IPR015943">
    <property type="entry name" value="WD40/YVTN_repeat-like_dom_sf"/>
</dbReference>
<protein>
    <recommendedName>
        <fullName evidence="3">Novel STAND NTPase 1 domain-containing protein</fullName>
    </recommendedName>
</protein>
<dbReference type="SUPFAM" id="SSF82171">
    <property type="entry name" value="DPP6 N-terminal domain-like"/>
    <property type="match status" value="1"/>
</dbReference>
<evidence type="ECO:0000313" key="4">
    <source>
        <dbReference type="EMBL" id="ANZ41571.1"/>
    </source>
</evidence>
<name>A0A1B2HV19_9PSEU</name>
<dbReference type="InterPro" id="IPR049052">
    <property type="entry name" value="nSTAND1"/>
</dbReference>
<evidence type="ECO:0000256" key="1">
    <source>
        <dbReference type="SAM" id="MobiDB-lite"/>
    </source>
</evidence>
<dbReference type="Pfam" id="PF20703">
    <property type="entry name" value="nSTAND1"/>
    <property type="match status" value="1"/>
</dbReference>
<proteinExistence type="predicted"/>
<organism evidence="4 5">
    <name type="scientific">Lentzea guizhouensis</name>
    <dbReference type="NCBI Taxonomy" id="1586287"/>
    <lineage>
        <taxon>Bacteria</taxon>
        <taxon>Bacillati</taxon>
        <taxon>Actinomycetota</taxon>
        <taxon>Actinomycetes</taxon>
        <taxon>Pseudonocardiales</taxon>
        <taxon>Pseudonocardiaceae</taxon>
        <taxon>Lentzea</taxon>
    </lineage>
</organism>
<dbReference type="EMBL" id="CP016793">
    <property type="protein sequence ID" value="ANZ41571.1"/>
    <property type="molecule type" value="Genomic_DNA"/>
</dbReference>
<dbReference type="Proteomes" id="UP000093053">
    <property type="component" value="Chromosome"/>
</dbReference>
<gene>
    <name evidence="4" type="ORF">BBK82_42090</name>
</gene>
<dbReference type="STRING" id="1586287.BBK82_42090"/>
<feature type="compositionally biased region" description="Basic and acidic residues" evidence="1">
    <location>
        <begin position="823"/>
        <end position="844"/>
    </location>
</feature>
<feature type="transmembrane region" description="Helical" evidence="2">
    <location>
        <begin position="312"/>
        <end position="331"/>
    </location>
</feature>
<sequence>MLARSGADRLVVAVDQFEELFDLPEADQAAFTAVLRAVVRPAARWSVLLNLRDTFLGTALRAPATVDLAAHWLPVTVGELSSSQLREAITGPLARIGTVECEPGLVDRLVEDVQTASSPLPLLQFTLTELWRQRRRGLLRHETYDRSGGVRGALAVYAKDVWAALDPASRHTATRLLMQLIRPLPDGDLAVRRTARRDELDAEQWAVAQRLAGTRLLVLRVSPVPGVELAHESLLVQWDQLREVAAEHREFRAWQETLRQRMRQWTDEGSASRRLLSGADLRDANRWARAPGRPRPAERDYVARSNRRRVRLAARVAVVLVVALVAAVLTYQSVGERRATLAANDMAAKSLRLRVHDTYGGLQMAVRAYRTDPEVKLFPAPDWAVKGVDRVLPDYTMVASEPDEPDPRAPAGLRPIPMDGSDFATKVSADGRRLVTVDSARRVVVWDVGDRVTATRLDHLFGPHDTAYNITISRSGEYVAFVQRVGFAKLSVTGQTDADGLPSIDPGEHATCVPDSMAEVGECLVVYDIGARRVTTAVKLNRTFGSISALSIDPRDGVVAAVRPTRPVAATEADLVNAENRLVTWDLATGRQRDDLLLPWRGWVADLWLAPGGEEATVQEILANDRPGPTARIQLSAVRLTGTPTRTPLADHVGSSAISLDWQTLAARVPAPGGGQQVVVWDVTDRRETARVTGLSEKEATGTVGLDATGATVLLSWTERLDTSITDVRDIPDDYGNRLSTWHLATGEKKDTWAYQIGWDDAFLLGDTSGPVLLVSTSAIGVVLPHRDEPPPLRRHTDTLTDRPRLETGELVDRLCAVLADPENDKNVEKSVPKDAHEGDLCPS</sequence>
<evidence type="ECO:0000256" key="2">
    <source>
        <dbReference type="SAM" id="Phobius"/>
    </source>
</evidence>
<feature type="domain" description="Novel STAND NTPase 1" evidence="3">
    <location>
        <begin position="8"/>
        <end position="271"/>
    </location>
</feature>
<keyword evidence="2" id="KW-1133">Transmembrane helix</keyword>